<evidence type="ECO:0000313" key="2">
    <source>
        <dbReference type="Proteomes" id="UP000838756"/>
    </source>
</evidence>
<dbReference type="PANTHER" id="PTHR12517">
    <property type="entry name" value="VACUOLAR PROTEIN SORTING-ASSOCIATED PROTEIN 13B"/>
    <property type="match status" value="1"/>
</dbReference>
<accession>A0A8S4QV49</accession>
<comment type="caution">
    <text evidence="1">The sequence shown here is derived from an EMBL/GenBank/DDBJ whole genome shotgun (WGS) entry which is preliminary data.</text>
</comment>
<organism evidence="1 2">
    <name type="scientific">Pararge aegeria aegeria</name>
    <dbReference type="NCBI Taxonomy" id="348720"/>
    <lineage>
        <taxon>Eukaryota</taxon>
        <taxon>Metazoa</taxon>
        <taxon>Ecdysozoa</taxon>
        <taxon>Arthropoda</taxon>
        <taxon>Hexapoda</taxon>
        <taxon>Insecta</taxon>
        <taxon>Pterygota</taxon>
        <taxon>Neoptera</taxon>
        <taxon>Endopterygota</taxon>
        <taxon>Lepidoptera</taxon>
        <taxon>Glossata</taxon>
        <taxon>Ditrysia</taxon>
        <taxon>Papilionoidea</taxon>
        <taxon>Nymphalidae</taxon>
        <taxon>Satyrinae</taxon>
        <taxon>Satyrini</taxon>
        <taxon>Parargina</taxon>
        <taxon>Pararge</taxon>
    </lineage>
</organism>
<reference evidence="1" key="1">
    <citation type="submission" date="2022-03" db="EMBL/GenBank/DDBJ databases">
        <authorList>
            <person name="Lindestad O."/>
        </authorList>
    </citation>
    <scope>NUCLEOTIDE SEQUENCE</scope>
</reference>
<dbReference type="AlphaFoldDB" id="A0A8S4QV49"/>
<proteinExistence type="predicted"/>
<dbReference type="PANTHER" id="PTHR12517:SF0">
    <property type="entry name" value="INTERMEMBRANE LIPID TRANSFER PROTEIN VPS13B"/>
    <property type="match status" value="1"/>
</dbReference>
<evidence type="ECO:0000313" key="1">
    <source>
        <dbReference type="EMBL" id="CAH2224949.1"/>
    </source>
</evidence>
<feature type="non-terminal residue" evidence="1">
    <location>
        <position position="1"/>
    </location>
</feature>
<name>A0A8S4QV49_9NEOP</name>
<sequence>ETEPVEEDAAVALEGLVSLWIHNNCSSVLLIGQDQTDEIVPLNGGASLAYRWRSPTAPKKIRFSIAGKATDWRWSNSITFSVGSSRVRLEEGYVNSDIRGLHGTYLYVVVKDTGVRRDMFLSGEITLANMLRHNLLYKVRVKRREETVWQTISSGDFNSETMTCSVLCNTEYETVLKLKYKTSGSGWSGDIPLKECRKENMPWLVKRMY</sequence>
<dbReference type="EMBL" id="CAKXAJ010020818">
    <property type="protein sequence ID" value="CAH2224949.1"/>
    <property type="molecule type" value="Genomic_DNA"/>
</dbReference>
<gene>
    <name evidence="1" type="primary">jg18067</name>
    <name evidence="1" type="ORF">PAEG_LOCUS6918</name>
</gene>
<dbReference type="InterPro" id="IPR039782">
    <property type="entry name" value="VPS13B"/>
</dbReference>
<dbReference type="Proteomes" id="UP000838756">
    <property type="component" value="Unassembled WGS sequence"/>
</dbReference>
<protein>
    <submittedName>
        <fullName evidence="1">Jg18067 protein</fullName>
    </submittedName>
</protein>
<dbReference type="OrthoDB" id="445152at2759"/>
<keyword evidence="2" id="KW-1185">Reference proteome</keyword>